<dbReference type="InterPro" id="IPR000782">
    <property type="entry name" value="FAS1_domain"/>
</dbReference>
<dbReference type="InterPro" id="IPR050904">
    <property type="entry name" value="Adhesion/Biosynth-related"/>
</dbReference>
<accession>A0AAV8Z017</accession>
<dbReference type="Pfam" id="PF02469">
    <property type="entry name" value="Fasciclin"/>
    <property type="match status" value="3"/>
</dbReference>
<organism evidence="3 4">
    <name type="scientific">Aromia moschata</name>
    <dbReference type="NCBI Taxonomy" id="1265417"/>
    <lineage>
        <taxon>Eukaryota</taxon>
        <taxon>Metazoa</taxon>
        <taxon>Ecdysozoa</taxon>
        <taxon>Arthropoda</taxon>
        <taxon>Hexapoda</taxon>
        <taxon>Insecta</taxon>
        <taxon>Pterygota</taxon>
        <taxon>Neoptera</taxon>
        <taxon>Endopterygota</taxon>
        <taxon>Coleoptera</taxon>
        <taxon>Polyphaga</taxon>
        <taxon>Cucujiformia</taxon>
        <taxon>Chrysomeloidea</taxon>
        <taxon>Cerambycidae</taxon>
        <taxon>Cerambycinae</taxon>
        <taxon>Callichromatini</taxon>
        <taxon>Aromia</taxon>
    </lineage>
</organism>
<dbReference type="Proteomes" id="UP001162162">
    <property type="component" value="Unassembled WGS sequence"/>
</dbReference>
<keyword evidence="4" id="KW-1185">Reference proteome</keyword>
<dbReference type="GO" id="GO:0050839">
    <property type="term" value="F:cell adhesion molecule binding"/>
    <property type="evidence" value="ECO:0007669"/>
    <property type="project" value="TreeGrafter"/>
</dbReference>
<dbReference type="InterPro" id="IPR036378">
    <property type="entry name" value="FAS1_dom_sf"/>
</dbReference>
<dbReference type="SUPFAM" id="SSF82153">
    <property type="entry name" value="FAS1 domain"/>
    <property type="match status" value="3"/>
</dbReference>
<feature type="domain" description="FAS1" evidence="2">
    <location>
        <begin position="25"/>
        <end position="152"/>
    </location>
</feature>
<dbReference type="AlphaFoldDB" id="A0AAV8Z017"/>
<proteinExistence type="predicted"/>
<dbReference type="GO" id="GO:0007155">
    <property type="term" value="P:cell adhesion"/>
    <property type="evidence" value="ECO:0007669"/>
    <property type="project" value="TreeGrafter"/>
</dbReference>
<name>A0AAV8Z017_9CUCU</name>
<evidence type="ECO:0000313" key="3">
    <source>
        <dbReference type="EMBL" id="KAJ8956371.1"/>
    </source>
</evidence>
<feature type="chain" id="PRO_5043384325" description="FAS1 domain-containing protein" evidence="1">
    <location>
        <begin position="23"/>
        <end position="511"/>
    </location>
</feature>
<comment type="caution">
    <text evidence="3">The sequence shown here is derived from an EMBL/GenBank/DDBJ whole genome shotgun (WGS) entry which is preliminary data.</text>
</comment>
<dbReference type="GO" id="GO:0030198">
    <property type="term" value="P:extracellular matrix organization"/>
    <property type="evidence" value="ECO:0007669"/>
    <property type="project" value="TreeGrafter"/>
</dbReference>
<dbReference type="SMART" id="SM00554">
    <property type="entry name" value="FAS1"/>
    <property type="match status" value="3"/>
</dbReference>
<dbReference type="PANTHER" id="PTHR10900">
    <property type="entry name" value="PERIOSTIN-RELATED"/>
    <property type="match status" value="1"/>
</dbReference>
<dbReference type="EMBL" id="JAPWTK010000031">
    <property type="protein sequence ID" value="KAJ8956371.1"/>
    <property type="molecule type" value="Genomic_DNA"/>
</dbReference>
<protein>
    <recommendedName>
        <fullName evidence="2">FAS1 domain-containing protein</fullName>
    </recommendedName>
</protein>
<evidence type="ECO:0000259" key="2">
    <source>
        <dbReference type="PROSITE" id="PS50213"/>
    </source>
</evidence>
<dbReference type="PROSITE" id="PS50213">
    <property type="entry name" value="FAS1"/>
    <property type="match status" value="3"/>
</dbReference>
<feature type="signal peptide" evidence="1">
    <location>
        <begin position="1"/>
        <end position="22"/>
    </location>
</feature>
<keyword evidence="1" id="KW-0732">Signal</keyword>
<dbReference type="Gene3D" id="2.30.180.10">
    <property type="entry name" value="FAS1 domain"/>
    <property type="match status" value="3"/>
</dbReference>
<evidence type="ECO:0000256" key="1">
    <source>
        <dbReference type="SAM" id="SignalP"/>
    </source>
</evidence>
<dbReference type="PANTHER" id="PTHR10900:SF77">
    <property type="entry name" value="FI19380P1"/>
    <property type="match status" value="1"/>
</dbReference>
<reference evidence="3" key="1">
    <citation type="journal article" date="2023" name="Insect Mol. Biol.">
        <title>Genome sequencing provides insights into the evolution of gene families encoding plant cell wall-degrading enzymes in longhorned beetles.</title>
        <authorList>
            <person name="Shin N.R."/>
            <person name="Okamura Y."/>
            <person name="Kirsch R."/>
            <person name="Pauchet Y."/>
        </authorList>
    </citation>
    <scope>NUCLEOTIDE SEQUENCE</scope>
    <source>
        <strain evidence="3">AMC_N1</strain>
    </source>
</reference>
<feature type="domain" description="FAS1" evidence="2">
    <location>
        <begin position="170"/>
        <end position="314"/>
    </location>
</feature>
<dbReference type="GO" id="GO:0005615">
    <property type="term" value="C:extracellular space"/>
    <property type="evidence" value="ECO:0007669"/>
    <property type="project" value="TreeGrafter"/>
</dbReference>
<evidence type="ECO:0000313" key="4">
    <source>
        <dbReference type="Proteomes" id="UP001162162"/>
    </source>
</evidence>
<dbReference type="GO" id="GO:0031012">
    <property type="term" value="C:extracellular matrix"/>
    <property type="evidence" value="ECO:0007669"/>
    <property type="project" value="TreeGrafter"/>
</dbReference>
<sequence length="511" mass="58369">MLLARLEISLALVLTLFQNSEPEKYKTIYQKIQQERAYSGFSELMRNNRAAKLNLHFDALTVFVPENKAFKNRDLPSNIAFYHMSFEVKPLDKLKTVHFLRAADPDFPPIWITKSGKDIYVNNARILQERSANFSLRGNASKQVLHVIDDILDPVIASPKFSPSAYDFLSSSENWGLGPSKTVSSFFHKVQENNQADVYKQKGGHTFFIPVDSGIDPHKFKMLNRHTIYGHIVPDYVLFSRPTEKNSPYDTLANDRFIYIIVSFEEKDDKLFVRGLAGGDLGNGNGAEGEFVAEVLVANIPVKNGVVHLVSQPLSVFNRTLKPFPFLPVLNKITSDPELEVFYKMGEETGFNKKLEERHVRFTYFVPKDRAWLRTRKHDLEPSETDLEILSRHLVVSEVPYSMDRLLALSRINNYTDIQLDTEGGTDTIDGEFYVKWRNRYIKVIKADYECTNGLVHVLAGPMTVFKRRAGNEHYTPAEIKVKVDRVTAGNDSSTVSAYWRSLSNVLRNIF</sequence>
<gene>
    <name evidence="3" type="ORF">NQ318_015109</name>
</gene>
<feature type="domain" description="FAS1" evidence="2">
    <location>
        <begin position="326"/>
        <end position="463"/>
    </location>
</feature>